<dbReference type="Pfam" id="PF00501">
    <property type="entry name" value="AMP-binding"/>
    <property type="match status" value="1"/>
</dbReference>
<dbReference type="PANTHER" id="PTHR43107:SF15">
    <property type="entry name" value="FATTY ACID TRANSPORT PROTEIN 3, ISOFORM A"/>
    <property type="match status" value="1"/>
</dbReference>
<dbReference type="RefSeq" id="WP_354440713.1">
    <property type="nucleotide sequence ID" value="NZ_JBEPSH010000001.1"/>
</dbReference>
<sequence>MTVILHPNIASIVASFVQADPQREALLFEGGPALADVHRSYGDLWKNAQRLARGLSARGVGQGSVIALLMANHAEFVEIMIATALLRAVLVPIDPRTRGEKLAFMISNSKAIGIITADYALHNVEEIVNAGTRVDWIAALTTDEGPIPEKWTLRVEDYARLSAEGEDLPVPQDNGDEVMQIIHTSGTTGDPKGIVLTHRRFCETGAAAMQGFGYRPDDRLYSGLSLTHANALLVTLAPALLGGLHVVFSRRFTRSRLWDITRKYRCTSFTLLGGMTTTLYAEPPRPDDSDNPVRFVVSAGMPAAIWEKFEQRFGVRVLEFYGSAEGGLAVKPIGVGPVGSIGRIAPYLIHRIVDEVGEEVPRGTPGELLLRPANGSPYQVEYVGNPEASVKKGSGGWLHMGDVVREDANGWLFFEYRKGGGIRRNGDFITPAYVEKALAESGQVCDVYVYGVPASSGVPGEKDVVAAVVPAQGKALDVQALFRRCREALEPNFVPSFIQVIPEIPKTASEKPQERFLVEALVAQPQSVYTEEKAADTYSGVRKAAT</sequence>
<organism evidence="7 8">
    <name type="scientific">Ottowia thiooxydans</name>
    <dbReference type="NCBI Taxonomy" id="219182"/>
    <lineage>
        <taxon>Bacteria</taxon>
        <taxon>Pseudomonadati</taxon>
        <taxon>Pseudomonadota</taxon>
        <taxon>Betaproteobacteria</taxon>
        <taxon>Burkholderiales</taxon>
        <taxon>Comamonadaceae</taxon>
        <taxon>Ottowia</taxon>
    </lineage>
</organism>
<evidence type="ECO:0000256" key="4">
    <source>
        <dbReference type="ARBA" id="ARBA00022840"/>
    </source>
</evidence>
<comment type="caution">
    <text evidence="7">The sequence shown here is derived from an EMBL/GenBank/DDBJ whole genome shotgun (WGS) entry which is preliminary data.</text>
</comment>
<dbReference type="EC" id="6.2.1.48" evidence="7"/>
<dbReference type="SUPFAM" id="SSF56801">
    <property type="entry name" value="Acetyl-CoA synthetase-like"/>
    <property type="match status" value="1"/>
</dbReference>
<evidence type="ECO:0000256" key="1">
    <source>
        <dbReference type="ARBA" id="ARBA00006432"/>
    </source>
</evidence>
<name>A0ABV2Q406_9BURK</name>
<keyword evidence="4" id="KW-0067">ATP-binding</keyword>
<keyword evidence="8" id="KW-1185">Reference proteome</keyword>
<evidence type="ECO:0000313" key="7">
    <source>
        <dbReference type="EMBL" id="MET4575337.1"/>
    </source>
</evidence>
<proteinExistence type="inferred from homology"/>
<evidence type="ECO:0000256" key="3">
    <source>
        <dbReference type="ARBA" id="ARBA00022741"/>
    </source>
</evidence>
<evidence type="ECO:0000259" key="5">
    <source>
        <dbReference type="Pfam" id="PF00501"/>
    </source>
</evidence>
<dbReference type="InterPro" id="IPR045851">
    <property type="entry name" value="AMP-bd_C_sf"/>
</dbReference>
<evidence type="ECO:0000256" key="2">
    <source>
        <dbReference type="ARBA" id="ARBA00022598"/>
    </source>
</evidence>
<dbReference type="Proteomes" id="UP001549320">
    <property type="component" value="Unassembled WGS sequence"/>
</dbReference>
<dbReference type="EMBL" id="JBEPSH010000001">
    <property type="protein sequence ID" value="MET4575337.1"/>
    <property type="molecule type" value="Genomic_DNA"/>
</dbReference>
<accession>A0ABV2Q406</accession>
<dbReference type="Gene3D" id="3.40.50.12780">
    <property type="entry name" value="N-terminal domain of ligase-like"/>
    <property type="match status" value="1"/>
</dbReference>
<protein>
    <submittedName>
        <fullName evidence="7">Crotonobetaine/carnitine-CoA ligase</fullName>
        <ecNumber evidence="7">6.2.1.48</ecNumber>
    </submittedName>
</protein>
<dbReference type="PANTHER" id="PTHR43107">
    <property type="entry name" value="LONG-CHAIN FATTY ACID TRANSPORT PROTEIN"/>
    <property type="match status" value="1"/>
</dbReference>
<keyword evidence="2 7" id="KW-0436">Ligase</keyword>
<dbReference type="Pfam" id="PF13193">
    <property type="entry name" value="AMP-binding_C"/>
    <property type="match status" value="1"/>
</dbReference>
<dbReference type="InterPro" id="IPR020845">
    <property type="entry name" value="AMP-binding_CS"/>
</dbReference>
<feature type="domain" description="AMP-binding enzyme C-terminal" evidence="6">
    <location>
        <begin position="434"/>
        <end position="511"/>
    </location>
</feature>
<evidence type="ECO:0000313" key="8">
    <source>
        <dbReference type="Proteomes" id="UP001549320"/>
    </source>
</evidence>
<dbReference type="InterPro" id="IPR025110">
    <property type="entry name" value="AMP-bd_C"/>
</dbReference>
<dbReference type="Gene3D" id="3.30.300.30">
    <property type="match status" value="1"/>
</dbReference>
<feature type="domain" description="AMP-dependent synthetase/ligase" evidence="5">
    <location>
        <begin position="17"/>
        <end position="371"/>
    </location>
</feature>
<dbReference type="PROSITE" id="PS00455">
    <property type="entry name" value="AMP_BINDING"/>
    <property type="match status" value="1"/>
</dbReference>
<dbReference type="InterPro" id="IPR042099">
    <property type="entry name" value="ANL_N_sf"/>
</dbReference>
<comment type="similarity">
    <text evidence="1">Belongs to the ATP-dependent AMP-binding enzyme family.</text>
</comment>
<keyword evidence="3" id="KW-0547">Nucleotide-binding</keyword>
<evidence type="ECO:0000259" key="6">
    <source>
        <dbReference type="Pfam" id="PF13193"/>
    </source>
</evidence>
<reference evidence="7 8" key="1">
    <citation type="submission" date="2024-06" db="EMBL/GenBank/DDBJ databases">
        <title>Sorghum-associated microbial communities from plants grown in Nebraska, USA.</title>
        <authorList>
            <person name="Schachtman D."/>
        </authorList>
    </citation>
    <scope>NUCLEOTIDE SEQUENCE [LARGE SCALE GENOMIC DNA]</scope>
    <source>
        <strain evidence="7 8">2709</strain>
    </source>
</reference>
<gene>
    <name evidence="7" type="ORF">ABIE13_000434</name>
</gene>
<dbReference type="InterPro" id="IPR000873">
    <property type="entry name" value="AMP-dep_synth/lig_dom"/>
</dbReference>
<dbReference type="GO" id="GO:0016874">
    <property type="term" value="F:ligase activity"/>
    <property type="evidence" value="ECO:0007669"/>
    <property type="project" value="UniProtKB-KW"/>
</dbReference>